<evidence type="ECO:0000256" key="4">
    <source>
        <dbReference type="ARBA" id="ARBA00074102"/>
    </source>
</evidence>
<dbReference type="OrthoDB" id="288590at2759"/>
<dbReference type="GO" id="GO:0051213">
    <property type="term" value="F:dioxygenase activity"/>
    <property type="evidence" value="ECO:0007669"/>
    <property type="project" value="UniProtKB-KW"/>
</dbReference>
<keyword evidence="9" id="KW-1185">Reference proteome</keyword>
<dbReference type="GO" id="GO:0046872">
    <property type="term" value="F:metal ion binding"/>
    <property type="evidence" value="ECO:0007669"/>
    <property type="project" value="UniProtKB-KW"/>
</dbReference>
<dbReference type="Proteomes" id="UP000447434">
    <property type="component" value="Chromosome 22"/>
</dbReference>
<dbReference type="InterPro" id="IPR027443">
    <property type="entry name" value="IPNS-like_sf"/>
</dbReference>
<keyword evidence="1 6" id="KW-0479">Metal-binding</keyword>
<comment type="caution">
    <text evidence="8">The sequence shown here is derived from an EMBL/GenBank/DDBJ whole genome shotgun (WGS) entry which is preliminary data.</text>
</comment>
<comment type="function">
    <text evidence="3">2-oxoglutarate-dependent dioxygenase essential for auxin catabolism and maintenance of auxin homeostasis in reproductive organs. Catalyzes the irreversible oxidation of indole-3-acetic acid (IAA) to the biologically inactive 2-oxoindole-3-acetic acid (OxIAA).</text>
</comment>
<evidence type="ECO:0000256" key="5">
    <source>
        <dbReference type="ARBA" id="ARBA00076740"/>
    </source>
</evidence>
<keyword evidence="6" id="KW-0560">Oxidoreductase</keyword>
<dbReference type="SUPFAM" id="SSF51197">
    <property type="entry name" value="Clavaminate synthase-like"/>
    <property type="match status" value="1"/>
</dbReference>
<dbReference type="PANTHER" id="PTHR47990">
    <property type="entry name" value="2-OXOGLUTARATE (2OG) AND FE(II)-DEPENDENT OXYGENASE SUPERFAMILY PROTEIN-RELATED"/>
    <property type="match status" value="1"/>
</dbReference>
<dbReference type="InterPro" id="IPR026992">
    <property type="entry name" value="DIOX_N"/>
</dbReference>
<evidence type="ECO:0000313" key="9">
    <source>
        <dbReference type="Proteomes" id="UP000447434"/>
    </source>
</evidence>
<organism evidence="8 9">
    <name type="scientific">Lupinus albus</name>
    <name type="common">White lupine</name>
    <name type="synonym">Lupinus termis</name>
    <dbReference type="NCBI Taxonomy" id="3870"/>
    <lineage>
        <taxon>Eukaryota</taxon>
        <taxon>Viridiplantae</taxon>
        <taxon>Streptophyta</taxon>
        <taxon>Embryophyta</taxon>
        <taxon>Tracheophyta</taxon>
        <taxon>Spermatophyta</taxon>
        <taxon>Magnoliopsida</taxon>
        <taxon>eudicotyledons</taxon>
        <taxon>Gunneridae</taxon>
        <taxon>Pentapetalae</taxon>
        <taxon>rosids</taxon>
        <taxon>fabids</taxon>
        <taxon>Fabales</taxon>
        <taxon>Fabaceae</taxon>
        <taxon>Papilionoideae</taxon>
        <taxon>50 kb inversion clade</taxon>
        <taxon>genistoids sensu lato</taxon>
        <taxon>core genistoids</taxon>
        <taxon>Genisteae</taxon>
        <taxon>Lupinus</taxon>
    </lineage>
</organism>
<dbReference type="InterPro" id="IPR050231">
    <property type="entry name" value="Iron_ascorbate_oxido_reductase"/>
</dbReference>
<dbReference type="Gene3D" id="2.60.120.330">
    <property type="entry name" value="B-lactam Antibiotic, Isopenicillin N Synthase, Chain"/>
    <property type="match status" value="1"/>
</dbReference>
<proteinExistence type="inferred from homology"/>
<sequence length="346" mass="40091">MPKIDHQVRAKDPKTQREREREKMNDEYCEKIPCVKFCSEWVLGLEEEESEEWRNMSKKVREACERYGCFILTYDDDKHFPKVLREDMFMGIKALFDLPKETKLKHKSTKAYRSYNSDCPIIPLCQSFGIDDAPLFDTAHAFTNLMWPQGNPPFCETMKSTSSKMLELSFVILKMIVESYGLPKQYISHIEELKSSSNLRMMKYKVPDDINKGCESALLPHTDKCTLTILCQNEVQGLQVLTKTGKWIQLDIPFEGFVVLVGDTLQAWSNGRVDAATHRVMMSGEKERYSFGVFAMPKEEVKIEVPSEFVDENTYPLRYRPFIFGDYFNYFVSAPNLNALDMFAAV</sequence>
<protein>
    <recommendedName>
        <fullName evidence="4">2-oxoglutarate-dependent dioxygenase DAO</fullName>
    </recommendedName>
    <alternativeName>
        <fullName evidence="5">Protein DIOXYGENASE FOR AUXIN OXIDATION</fullName>
    </alternativeName>
</protein>
<dbReference type="FunFam" id="2.60.120.330:FF:000017">
    <property type="entry name" value="2-oxoglutarate-dependent dioxygenase DAO"/>
    <property type="match status" value="1"/>
</dbReference>
<dbReference type="EMBL" id="WOCE01000022">
    <property type="protein sequence ID" value="KAE9589008.1"/>
    <property type="molecule type" value="Genomic_DNA"/>
</dbReference>
<evidence type="ECO:0000256" key="3">
    <source>
        <dbReference type="ARBA" id="ARBA00054658"/>
    </source>
</evidence>
<keyword evidence="2 6" id="KW-0408">Iron</keyword>
<evidence type="ECO:0000256" key="6">
    <source>
        <dbReference type="RuleBase" id="RU003682"/>
    </source>
</evidence>
<dbReference type="InterPro" id="IPR044861">
    <property type="entry name" value="IPNS-like_FE2OG_OXY"/>
</dbReference>
<evidence type="ECO:0000259" key="7">
    <source>
        <dbReference type="PROSITE" id="PS51471"/>
    </source>
</evidence>
<dbReference type="InterPro" id="IPR005123">
    <property type="entry name" value="Oxoglu/Fe-dep_dioxygenase_dom"/>
</dbReference>
<keyword evidence="8" id="KW-0223">Dioxygenase</keyword>
<name>A0A6A5NBY6_LUPAL</name>
<feature type="domain" description="Fe2OG dioxygenase" evidence="7">
    <location>
        <begin position="194"/>
        <end position="297"/>
    </location>
</feature>
<gene>
    <name evidence="8" type="ORF">Lalb_Chr22g0361581</name>
</gene>
<evidence type="ECO:0000256" key="2">
    <source>
        <dbReference type="ARBA" id="ARBA00023004"/>
    </source>
</evidence>
<comment type="similarity">
    <text evidence="6">Belongs to the iron/ascorbate-dependent oxidoreductase family.</text>
</comment>
<reference evidence="9" key="1">
    <citation type="journal article" date="2020" name="Nat. Commun.">
        <title>Genome sequence of the cluster root forming white lupin.</title>
        <authorList>
            <person name="Hufnagel B."/>
            <person name="Marques A."/>
            <person name="Soriano A."/>
            <person name="Marques L."/>
            <person name="Divol F."/>
            <person name="Doumas P."/>
            <person name="Sallet E."/>
            <person name="Mancinotti D."/>
            <person name="Carrere S."/>
            <person name="Marande W."/>
            <person name="Arribat S."/>
            <person name="Keller J."/>
            <person name="Huneau C."/>
            <person name="Blein T."/>
            <person name="Aime D."/>
            <person name="Laguerre M."/>
            <person name="Taylor J."/>
            <person name="Schubert V."/>
            <person name="Nelson M."/>
            <person name="Geu-Flores F."/>
            <person name="Crespi M."/>
            <person name="Gallardo-Guerrero K."/>
            <person name="Delaux P.-M."/>
            <person name="Salse J."/>
            <person name="Berges H."/>
            <person name="Guyot R."/>
            <person name="Gouzy J."/>
            <person name="Peret B."/>
        </authorList>
    </citation>
    <scope>NUCLEOTIDE SEQUENCE [LARGE SCALE GENOMIC DNA]</scope>
    <source>
        <strain evidence="9">cv. Amiga</strain>
    </source>
</reference>
<evidence type="ECO:0000256" key="1">
    <source>
        <dbReference type="ARBA" id="ARBA00022723"/>
    </source>
</evidence>
<accession>A0A6A5NBY6</accession>
<dbReference type="AlphaFoldDB" id="A0A6A5NBY6"/>
<evidence type="ECO:0000313" key="8">
    <source>
        <dbReference type="EMBL" id="KAE9589008.1"/>
    </source>
</evidence>
<dbReference type="PROSITE" id="PS51471">
    <property type="entry name" value="FE2OG_OXY"/>
    <property type="match status" value="1"/>
</dbReference>
<dbReference type="Pfam" id="PF14226">
    <property type="entry name" value="DIOX_N"/>
    <property type="match status" value="1"/>
</dbReference>
<dbReference type="Pfam" id="PF03171">
    <property type="entry name" value="2OG-FeII_Oxy"/>
    <property type="match status" value="1"/>
</dbReference>